<feature type="region of interest" description="Disordered" evidence="1">
    <location>
        <begin position="1"/>
        <end position="23"/>
    </location>
</feature>
<feature type="region of interest" description="Disordered" evidence="1">
    <location>
        <begin position="107"/>
        <end position="133"/>
    </location>
</feature>
<feature type="compositionally biased region" description="Basic and acidic residues" evidence="1">
    <location>
        <begin position="204"/>
        <end position="219"/>
    </location>
</feature>
<sequence>MSTPRKATSDREDADVSEIRTPFRERALEEQRLKDEILIRSTPGYRKLTSTSVKSHDILNKDPNEVRSFLQDLSQVLARKSQGNDTKANESRARNLIDELTYEENRIEEDKFLQSSGGKTTDSSNDDDTNAGYTSLSQTVFAQLQERDKGIKSRKIDPIVIQDALMAEEENELLAQPSQDDNSMSMDVLEPSPASGRDATGELSMHDQKSILITEHDEGLSEPSSEPSLMDREEEQEDNAFKDTNSEDAHNPVNDPVRLHIPTVRHAAVKPLEIRDLKHLTRQFLNENEIILPKQSWSTVQEESLHIMDFLNQKLGSLQKQDLVDSFVDMGIIQNVDDMFELVHELLPLEHQSNIEAYLF</sequence>
<accession>A0AA35J1Z9</accession>
<feature type="compositionally biased region" description="Basic and acidic residues" evidence="1">
    <location>
        <begin position="239"/>
        <end position="250"/>
    </location>
</feature>
<evidence type="ECO:0000313" key="3">
    <source>
        <dbReference type="Proteomes" id="UP001162090"/>
    </source>
</evidence>
<proteinExistence type="predicted"/>
<dbReference type="AlphaFoldDB" id="A0AA35J1Z9"/>
<feature type="compositionally biased region" description="Polar residues" evidence="1">
    <location>
        <begin position="176"/>
        <end position="185"/>
    </location>
</feature>
<evidence type="ECO:0000313" key="2">
    <source>
        <dbReference type="EMBL" id="CAI4044469.1"/>
    </source>
</evidence>
<protein>
    <submittedName>
        <fullName evidence="2">Uncharacterized protein</fullName>
    </submittedName>
</protein>
<gene>
    <name evidence="2" type="primary">SUVC10G2090</name>
    <name evidence="2" type="ORF">SUVC_10G2090</name>
</gene>
<organism evidence="2 3">
    <name type="scientific">Saccharomyces uvarum</name>
    <name type="common">Yeast</name>
    <name type="synonym">Saccharomyces bayanus var. uvarum</name>
    <dbReference type="NCBI Taxonomy" id="230603"/>
    <lineage>
        <taxon>Eukaryota</taxon>
        <taxon>Fungi</taxon>
        <taxon>Dikarya</taxon>
        <taxon>Ascomycota</taxon>
        <taxon>Saccharomycotina</taxon>
        <taxon>Saccharomycetes</taxon>
        <taxon>Saccharomycetales</taxon>
        <taxon>Saccharomycetaceae</taxon>
        <taxon>Saccharomyces</taxon>
    </lineage>
</organism>
<name>A0AA35J1Z9_SACUV</name>
<evidence type="ECO:0000256" key="1">
    <source>
        <dbReference type="SAM" id="MobiDB-lite"/>
    </source>
</evidence>
<dbReference type="Proteomes" id="UP001162090">
    <property type="component" value="Chromosome 10"/>
</dbReference>
<reference evidence="2" key="1">
    <citation type="submission" date="2022-10" db="EMBL/GenBank/DDBJ databases">
        <authorList>
            <person name="Byrne P K."/>
        </authorList>
    </citation>
    <scope>NUCLEOTIDE SEQUENCE</scope>
    <source>
        <strain evidence="2">CBS7001</strain>
    </source>
</reference>
<dbReference type="EMBL" id="OX365921">
    <property type="protein sequence ID" value="CAI4044469.1"/>
    <property type="molecule type" value="Genomic_DNA"/>
</dbReference>
<feature type="region of interest" description="Disordered" evidence="1">
    <location>
        <begin position="175"/>
        <end position="256"/>
    </location>
</feature>